<dbReference type="AlphaFoldDB" id="A0AAJ1IAJ0"/>
<dbReference type="Pfam" id="PF17783">
    <property type="entry name" value="WHD_CvfB"/>
    <property type="match status" value="1"/>
</dbReference>
<dbReference type="InterPro" id="IPR040764">
    <property type="entry name" value="CvfB_WH"/>
</dbReference>
<accession>A0AAJ1IAJ0</accession>
<dbReference type="Gene3D" id="1.10.10.10">
    <property type="entry name" value="Winged helix-like DNA-binding domain superfamily/Winged helix DNA-binding domain"/>
    <property type="match status" value="1"/>
</dbReference>
<name>A0AAJ1IAJ0_9SPIO</name>
<dbReference type="InterPro" id="IPR014464">
    <property type="entry name" value="CvfB_fam"/>
</dbReference>
<dbReference type="PANTHER" id="PTHR37296:SF1">
    <property type="entry name" value="CONSERVED VIRULENCE FACTOR B"/>
    <property type="match status" value="1"/>
</dbReference>
<feature type="domain" description="S1 motif" evidence="2">
    <location>
        <begin position="2"/>
        <end position="64"/>
    </location>
</feature>
<dbReference type="PANTHER" id="PTHR37296">
    <property type="entry name" value="CONSERVED VIRULENCE FACTOR B"/>
    <property type="match status" value="1"/>
</dbReference>
<dbReference type="InterPro" id="IPR036388">
    <property type="entry name" value="WH-like_DNA-bd_sf"/>
</dbReference>
<evidence type="ECO:0000256" key="1">
    <source>
        <dbReference type="PIRNR" id="PIRNR012524"/>
    </source>
</evidence>
<dbReference type="PIRSF" id="PIRSF012524">
    <property type="entry name" value="YitL_S1"/>
    <property type="match status" value="1"/>
</dbReference>
<evidence type="ECO:0000259" key="2">
    <source>
        <dbReference type="SMART" id="SM00316"/>
    </source>
</evidence>
<evidence type="ECO:0000313" key="4">
    <source>
        <dbReference type="Proteomes" id="UP001221217"/>
    </source>
</evidence>
<feature type="domain" description="S1 motif" evidence="2">
    <location>
        <begin position="68"/>
        <end position="130"/>
    </location>
</feature>
<gene>
    <name evidence="3" type="ORF">PQJ61_03090</name>
</gene>
<evidence type="ECO:0000313" key="3">
    <source>
        <dbReference type="EMBL" id="MDC7225733.1"/>
    </source>
</evidence>
<dbReference type="InterPro" id="IPR003029">
    <property type="entry name" value="S1_domain"/>
</dbReference>
<dbReference type="Pfam" id="PF13509">
    <property type="entry name" value="S1_2"/>
    <property type="match status" value="2"/>
</dbReference>
<dbReference type="GO" id="GO:0003676">
    <property type="term" value="F:nucleic acid binding"/>
    <property type="evidence" value="ECO:0007669"/>
    <property type="project" value="InterPro"/>
</dbReference>
<dbReference type="InterPro" id="IPR012340">
    <property type="entry name" value="NA-bd_OB-fold"/>
</dbReference>
<dbReference type="EMBL" id="JAQQAL010000009">
    <property type="protein sequence ID" value="MDC7225733.1"/>
    <property type="molecule type" value="Genomic_DNA"/>
</dbReference>
<comment type="similarity">
    <text evidence="1">Belongs to the CvfB family.</text>
</comment>
<reference evidence="3 4" key="1">
    <citation type="submission" date="2022-12" db="EMBL/GenBank/DDBJ databases">
        <title>Metagenome assembled genome from gulf of manar.</title>
        <authorList>
            <person name="Kohli P."/>
            <person name="Pk S."/>
            <person name="Venkata Ramana C."/>
            <person name="Sasikala C."/>
        </authorList>
    </citation>
    <scope>NUCLEOTIDE SEQUENCE [LARGE SCALE GENOMIC DNA]</scope>
    <source>
        <strain evidence="3">JB008</strain>
    </source>
</reference>
<protein>
    <submittedName>
        <fullName evidence="3">S1-like domain-containing RNA-binding protein</fullName>
    </submittedName>
</protein>
<dbReference type="SUPFAM" id="SSF50249">
    <property type="entry name" value="Nucleic acid-binding proteins"/>
    <property type="match status" value="1"/>
</dbReference>
<organism evidence="3 4">
    <name type="scientific">Candidatus Thalassospirochaeta sargassi</name>
    <dbReference type="NCBI Taxonomy" id="3119039"/>
    <lineage>
        <taxon>Bacteria</taxon>
        <taxon>Pseudomonadati</taxon>
        <taxon>Spirochaetota</taxon>
        <taxon>Spirochaetia</taxon>
        <taxon>Spirochaetales</taxon>
        <taxon>Spirochaetaceae</taxon>
        <taxon>Candidatus Thalassospirochaeta</taxon>
    </lineage>
</organism>
<proteinExistence type="inferred from homology"/>
<dbReference type="Gene3D" id="2.40.50.140">
    <property type="entry name" value="Nucleic acid-binding proteins"/>
    <property type="match status" value="2"/>
</dbReference>
<dbReference type="SMART" id="SM00316">
    <property type="entry name" value="S1"/>
    <property type="match status" value="3"/>
</dbReference>
<dbReference type="InterPro" id="IPR039566">
    <property type="entry name" value="CvfB_S1_st"/>
</dbReference>
<feature type="domain" description="S1 motif" evidence="2">
    <location>
        <begin position="147"/>
        <end position="209"/>
    </location>
</feature>
<comment type="caution">
    <text evidence="3">The sequence shown here is derived from an EMBL/GenBank/DDBJ whole genome shotgun (WGS) entry which is preliminary data.</text>
</comment>
<sequence length="281" mass="31571">MEIGKYNRGKIVLITEKACFIDLGGENDIFLPPWELPEGAVKGDEIDVFVYNTSSDEYRSTTVKPYAVMGEFASLEVTDVTGFGMFLDWGLQKDLFVPSRNIRVELKPGDLAVVKIVPDYAGKGVIGTCHFDDLFEELPENAVESMKVNKKVELIVYGFSRLGARVIVDKKYSGMLYENEIFENLKIGEQYTGYIKKIREDGLIDAALQPQGFRAATKDAREIILDALENSGGFLALHDKSSAEEIKKQLLMSKKVFKKSIGGLYREKFITIEDDGIRLLR</sequence>
<dbReference type="Proteomes" id="UP001221217">
    <property type="component" value="Unassembled WGS sequence"/>
</dbReference>